<dbReference type="OrthoDB" id="667380at2"/>
<evidence type="ECO:0008006" key="3">
    <source>
        <dbReference type="Google" id="ProtNLM"/>
    </source>
</evidence>
<dbReference type="EMBL" id="AAXU02000001">
    <property type="protein sequence ID" value="EAZ79456.1"/>
    <property type="molecule type" value="Genomic_DNA"/>
</dbReference>
<dbReference type="STRING" id="388413.ALPR1_04418"/>
<evidence type="ECO:0000313" key="2">
    <source>
        <dbReference type="Proteomes" id="UP000003919"/>
    </source>
</evidence>
<organism evidence="1 2">
    <name type="scientific">Algoriphagus machipongonensis</name>
    <dbReference type="NCBI Taxonomy" id="388413"/>
    <lineage>
        <taxon>Bacteria</taxon>
        <taxon>Pseudomonadati</taxon>
        <taxon>Bacteroidota</taxon>
        <taxon>Cytophagia</taxon>
        <taxon>Cytophagales</taxon>
        <taxon>Cyclobacteriaceae</taxon>
        <taxon>Algoriphagus</taxon>
    </lineage>
</organism>
<accession>A3I252</accession>
<reference evidence="1 2" key="1">
    <citation type="journal article" date="2011" name="J. Bacteriol.">
        <title>Complete genome sequence of Algoriphagus sp. PR1, bacterial prey of a colony-forming choanoflagellate.</title>
        <authorList>
            <person name="Alegado R.A."/>
            <person name="Ferriera S."/>
            <person name="Nusbaum C."/>
            <person name="Young S.K."/>
            <person name="Zeng Q."/>
            <person name="Imamovic A."/>
            <person name="Fairclough S.R."/>
            <person name="King N."/>
        </authorList>
    </citation>
    <scope>NUCLEOTIDE SEQUENCE [LARGE SCALE GENOMIC DNA]</scope>
    <source>
        <strain evidence="1 2">PR1</strain>
    </source>
</reference>
<dbReference type="HOGENOM" id="CLU_134999_0_1_10"/>
<dbReference type="eggNOG" id="COG0782">
    <property type="taxonomic scope" value="Bacteria"/>
</dbReference>
<dbReference type="Proteomes" id="UP000003919">
    <property type="component" value="Unassembled WGS sequence"/>
</dbReference>
<name>A3I252_9BACT</name>
<proteinExistence type="predicted"/>
<sequence length="151" mass="17282">MNEFKSSVYQSVFDLLTEREKLLSEELTSLNLSISEDTKSSAGDKYETGREMIRQEIGKVQKQHHQTKIFKQKIQQFFEQEKSSSQVNEGSLLQYGGDWLFISVSLGQVKVNDEKVFLLSKASPLGQALLGKNKLDQVNFRGKTKQIEELF</sequence>
<gene>
    <name evidence="1" type="ORF">ALPR1_04418</name>
</gene>
<protein>
    <recommendedName>
        <fullName evidence="3">GreA/GreB family elongation factor</fullName>
    </recommendedName>
</protein>
<dbReference type="RefSeq" id="WP_008198643.1">
    <property type="nucleotide sequence ID" value="NZ_CM001023.1"/>
</dbReference>
<dbReference type="AlphaFoldDB" id="A3I252"/>
<evidence type="ECO:0000313" key="1">
    <source>
        <dbReference type="EMBL" id="EAZ79456.1"/>
    </source>
</evidence>
<comment type="caution">
    <text evidence="1">The sequence shown here is derived from an EMBL/GenBank/DDBJ whole genome shotgun (WGS) entry which is preliminary data.</text>
</comment>
<keyword evidence="2" id="KW-1185">Reference proteome</keyword>